<organism evidence="10 11">
    <name type="scientific">Tilletia indica</name>
    <dbReference type="NCBI Taxonomy" id="43049"/>
    <lineage>
        <taxon>Eukaryota</taxon>
        <taxon>Fungi</taxon>
        <taxon>Dikarya</taxon>
        <taxon>Basidiomycota</taxon>
        <taxon>Ustilaginomycotina</taxon>
        <taxon>Exobasidiomycetes</taxon>
        <taxon>Tilletiales</taxon>
        <taxon>Tilletiaceae</taxon>
        <taxon>Tilletia</taxon>
    </lineage>
</organism>
<reference evidence="10" key="1">
    <citation type="submission" date="2016-04" db="EMBL/GenBank/DDBJ databases">
        <authorList>
            <person name="Nguyen H.D."/>
            <person name="Samba Siva P."/>
            <person name="Cullis J."/>
            <person name="Levesque C.A."/>
            <person name="Hambleton S."/>
        </authorList>
    </citation>
    <scope>NUCLEOTIDE SEQUENCE</scope>
    <source>
        <strain evidence="10">DAOMC 236416</strain>
    </source>
</reference>
<dbReference type="SUPFAM" id="SSF57667">
    <property type="entry name" value="beta-beta-alpha zinc fingers"/>
    <property type="match status" value="1"/>
</dbReference>
<dbReference type="PROSITE" id="PS50808">
    <property type="entry name" value="ZF_BED"/>
    <property type="match status" value="1"/>
</dbReference>
<dbReference type="GO" id="GO:0008270">
    <property type="term" value="F:zinc ion binding"/>
    <property type="evidence" value="ECO:0007669"/>
    <property type="project" value="UniProtKB-KW"/>
</dbReference>
<evidence type="ECO:0000256" key="3">
    <source>
        <dbReference type="ARBA" id="ARBA00022771"/>
    </source>
</evidence>
<dbReference type="EMBL" id="LWDF02001902">
    <property type="protein sequence ID" value="KAE8237166.1"/>
    <property type="molecule type" value="Genomic_DNA"/>
</dbReference>
<evidence type="ECO:0000259" key="9">
    <source>
        <dbReference type="PROSITE" id="PS50808"/>
    </source>
</evidence>
<comment type="caution">
    <text evidence="10">The sequence shown here is derived from an EMBL/GenBank/DDBJ whole genome shotgun (WGS) entry which is preliminary data.</text>
</comment>
<dbReference type="Pfam" id="PF02892">
    <property type="entry name" value="zf-BED"/>
    <property type="match status" value="1"/>
</dbReference>
<evidence type="ECO:0000256" key="4">
    <source>
        <dbReference type="ARBA" id="ARBA00022833"/>
    </source>
</evidence>
<evidence type="ECO:0000256" key="2">
    <source>
        <dbReference type="ARBA" id="ARBA00022723"/>
    </source>
</evidence>
<keyword evidence="5" id="KW-0805">Transcription regulation</keyword>
<reference evidence="10" key="2">
    <citation type="journal article" date="2019" name="IMA Fungus">
        <title>Genome sequencing and comparison of five Tilletia species to identify candidate genes for the detection of regulated species infecting wheat.</title>
        <authorList>
            <person name="Nguyen H.D.T."/>
            <person name="Sultana T."/>
            <person name="Kesanakurti P."/>
            <person name="Hambleton S."/>
        </authorList>
    </citation>
    <scope>NUCLEOTIDE SEQUENCE</scope>
    <source>
        <strain evidence="10">DAOMC 236416</strain>
    </source>
</reference>
<evidence type="ECO:0000313" key="11">
    <source>
        <dbReference type="Proteomes" id="UP000077521"/>
    </source>
</evidence>
<evidence type="ECO:0000256" key="7">
    <source>
        <dbReference type="ARBA" id="ARBA00023242"/>
    </source>
</evidence>
<sequence>MPSTVKTRKLSTSVWTYYDTPVSGKAQCKYCTMKITSKENHSSGTRALWRHHERHHKEDKTQPKLALSVFNPALTLDKLQNFILGDQQAFTITESGPFIDFVKALQSAFKLPKADTVRRQLLSKSSDKHSLLKQNMIVMDSQISITTDAWSAPNADHYFGVTAHWIAFPPPQRPLRPLRTEFIS</sequence>
<accession>A0A8T8SCP0</accession>
<dbReference type="GO" id="GO:0005634">
    <property type="term" value="C:nucleus"/>
    <property type="evidence" value="ECO:0007669"/>
    <property type="project" value="UniProtKB-SubCell"/>
</dbReference>
<dbReference type="AlphaFoldDB" id="A0A8T8SCP0"/>
<feature type="non-terminal residue" evidence="10">
    <location>
        <position position="184"/>
    </location>
</feature>
<evidence type="ECO:0000256" key="8">
    <source>
        <dbReference type="PROSITE-ProRule" id="PRU00027"/>
    </source>
</evidence>
<dbReference type="InterPro" id="IPR036236">
    <property type="entry name" value="Znf_C2H2_sf"/>
</dbReference>
<dbReference type="SMART" id="SM00614">
    <property type="entry name" value="ZnF_BED"/>
    <property type="match status" value="1"/>
</dbReference>
<dbReference type="Proteomes" id="UP000077521">
    <property type="component" value="Unassembled WGS sequence"/>
</dbReference>
<comment type="subcellular location">
    <subcellularLocation>
        <location evidence="1">Nucleus</location>
    </subcellularLocation>
</comment>
<keyword evidence="3 8" id="KW-0863">Zinc-finger</keyword>
<keyword evidence="7" id="KW-0539">Nucleus</keyword>
<evidence type="ECO:0000256" key="6">
    <source>
        <dbReference type="ARBA" id="ARBA00023163"/>
    </source>
</evidence>
<keyword evidence="4" id="KW-0862">Zinc</keyword>
<dbReference type="InterPro" id="IPR003656">
    <property type="entry name" value="Znf_BED"/>
</dbReference>
<protein>
    <recommendedName>
        <fullName evidence="9">BED-type domain-containing protein</fullName>
    </recommendedName>
</protein>
<dbReference type="PANTHER" id="PTHR46481:SF10">
    <property type="entry name" value="ZINC FINGER BED DOMAIN-CONTAINING PROTEIN 39"/>
    <property type="match status" value="1"/>
</dbReference>
<name>A0A8T8SCP0_9BASI</name>
<evidence type="ECO:0000313" key="10">
    <source>
        <dbReference type="EMBL" id="KAE8237166.1"/>
    </source>
</evidence>
<dbReference type="InterPro" id="IPR052035">
    <property type="entry name" value="ZnF_BED_domain_contain"/>
</dbReference>
<evidence type="ECO:0000256" key="1">
    <source>
        <dbReference type="ARBA" id="ARBA00004123"/>
    </source>
</evidence>
<feature type="domain" description="BED-type" evidence="9">
    <location>
        <begin position="9"/>
        <end position="63"/>
    </location>
</feature>
<dbReference type="GO" id="GO:0003677">
    <property type="term" value="F:DNA binding"/>
    <property type="evidence" value="ECO:0007669"/>
    <property type="project" value="InterPro"/>
</dbReference>
<keyword evidence="6" id="KW-0804">Transcription</keyword>
<proteinExistence type="predicted"/>
<keyword evidence="11" id="KW-1185">Reference proteome</keyword>
<keyword evidence="2" id="KW-0479">Metal-binding</keyword>
<evidence type="ECO:0000256" key="5">
    <source>
        <dbReference type="ARBA" id="ARBA00023015"/>
    </source>
</evidence>
<gene>
    <name evidence="10" type="ORF">A4X13_0g8887</name>
</gene>
<dbReference type="GO" id="GO:0009791">
    <property type="term" value="P:post-embryonic development"/>
    <property type="evidence" value="ECO:0007669"/>
    <property type="project" value="UniProtKB-ARBA"/>
</dbReference>
<dbReference type="PANTHER" id="PTHR46481">
    <property type="entry name" value="ZINC FINGER BED DOMAIN-CONTAINING PROTEIN 4"/>
    <property type="match status" value="1"/>
</dbReference>